<evidence type="ECO:0000313" key="2">
    <source>
        <dbReference type="Proteomes" id="UP001552299"/>
    </source>
</evidence>
<gene>
    <name evidence="1" type="ORF">M5K25_026862</name>
</gene>
<dbReference type="Proteomes" id="UP001552299">
    <property type="component" value="Unassembled WGS sequence"/>
</dbReference>
<sequence length="100" mass="11680">MDPSDIFDQALALCELNCAGKCHLNTATLYLRTCRRLLSACTSVADPVAWHCTVVICLLIQVQSRVRGMFRDLGWRKKMKLKERKKKKKGKKNRKEWWEI</sequence>
<comment type="caution">
    <text evidence="1">The sequence shown here is derived from an EMBL/GenBank/DDBJ whole genome shotgun (WGS) entry which is preliminary data.</text>
</comment>
<proteinExistence type="predicted"/>
<name>A0ABD0TYD8_DENTH</name>
<protein>
    <submittedName>
        <fullName evidence="1">Uncharacterized protein</fullName>
    </submittedName>
</protein>
<dbReference type="AlphaFoldDB" id="A0ABD0TYD8"/>
<keyword evidence="2" id="KW-1185">Reference proteome</keyword>
<evidence type="ECO:0000313" key="1">
    <source>
        <dbReference type="EMBL" id="KAL0904721.1"/>
    </source>
</evidence>
<dbReference type="EMBL" id="JANQDX010000019">
    <property type="protein sequence ID" value="KAL0904721.1"/>
    <property type="molecule type" value="Genomic_DNA"/>
</dbReference>
<organism evidence="1 2">
    <name type="scientific">Dendrobium thyrsiflorum</name>
    <name type="common">Pinecone-like raceme dendrobium</name>
    <name type="synonym">Orchid</name>
    <dbReference type="NCBI Taxonomy" id="117978"/>
    <lineage>
        <taxon>Eukaryota</taxon>
        <taxon>Viridiplantae</taxon>
        <taxon>Streptophyta</taxon>
        <taxon>Embryophyta</taxon>
        <taxon>Tracheophyta</taxon>
        <taxon>Spermatophyta</taxon>
        <taxon>Magnoliopsida</taxon>
        <taxon>Liliopsida</taxon>
        <taxon>Asparagales</taxon>
        <taxon>Orchidaceae</taxon>
        <taxon>Epidendroideae</taxon>
        <taxon>Malaxideae</taxon>
        <taxon>Dendrobiinae</taxon>
        <taxon>Dendrobium</taxon>
    </lineage>
</organism>
<accession>A0ABD0TYD8</accession>
<reference evidence="1 2" key="1">
    <citation type="journal article" date="2024" name="Plant Biotechnol. J.">
        <title>Dendrobium thyrsiflorum genome and its molecular insights into genes involved in important horticultural traits.</title>
        <authorList>
            <person name="Chen B."/>
            <person name="Wang J.Y."/>
            <person name="Zheng P.J."/>
            <person name="Li K.L."/>
            <person name="Liang Y.M."/>
            <person name="Chen X.F."/>
            <person name="Zhang C."/>
            <person name="Zhao X."/>
            <person name="He X."/>
            <person name="Zhang G.Q."/>
            <person name="Liu Z.J."/>
            <person name="Xu Q."/>
        </authorList>
    </citation>
    <scope>NUCLEOTIDE SEQUENCE [LARGE SCALE GENOMIC DNA]</scope>
    <source>
        <strain evidence="1">GZMU011</strain>
    </source>
</reference>